<comment type="caution">
    <text evidence="2">The sequence shown here is derived from an EMBL/GenBank/DDBJ whole genome shotgun (WGS) entry which is preliminary data.</text>
</comment>
<feature type="transmembrane region" description="Helical" evidence="1">
    <location>
        <begin position="43"/>
        <end position="63"/>
    </location>
</feature>
<reference evidence="2 3" key="1">
    <citation type="submission" date="2019-09" db="EMBL/GenBank/DDBJ databases">
        <title>Actinomadura physcomitrii sp. nov., a novel actinomycete isolated from moss [Physcomitrium sphaericum (Ludw) Fuernr].</title>
        <authorList>
            <person name="Liu C."/>
            <person name="Zhuang X."/>
        </authorList>
    </citation>
    <scope>NUCLEOTIDE SEQUENCE [LARGE SCALE GENOMIC DNA]</scope>
    <source>
        <strain evidence="2 3">CYP1-1B</strain>
    </source>
</reference>
<sequence>MKRLIAPGTRWVCCMFVLGALLAGAAGTALINPCRFVGLGDRIWLWCVLAVAGFGLIGMASVLLAKARHGIWRRLLVACAGCTALAGVACISWSYLITFLIDYSNEQRVATVSPDGKFAVILNYDFPQYPHPADRPDGLYLQTREGFFSKRAYLGCLSDSGAHWLDAVWFAGANTIVIRQEGGEGKTERSVSFDPVKVRVDQPMGDSCPPTLYTG</sequence>
<dbReference type="RefSeq" id="WP_151541856.1">
    <property type="nucleotide sequence ID" value="NZ_WBMR01000060.1"/>
</dbReference>
<gene>
    <name evidence="2" type="ORF">F9B16_21255</name>
</gene>
<name>A0A6L3VWG0_9ACTN</name>
<dbReference type="EMBL" id="WBMR01000060">
    <property type="protein sequence ID" value="KAB2379245.1"/>
    <property type="molecule type" value="Genomic_DNA"/>
</dbReference>
<evidence type="ECO:0000313" key="2">
    <source>
        <dbReference type="EMBL" id="KAB2379245.1"/>
    </source>
</evidence>
<organism evidence="2 3">
    <name type="scientific">Actinomadura montaniterrae</name>
    <dbReference type="NCBI Taxonomy" id="1803903"/>
    <lineage>
        <taxon>Bacteria</taxon>
        <taxon>Bacillati</taxon>
        <taxon>Actinomycetota</taxon>
        <taxon>Actinomycetes</taxon>
        <taxon>Streptosporangiales</taxon>
        <taxon>Thermomonosporaceae</taxon>
        <taxon>Actinomadura</taxon>
    </lineage>
</organism>
<keyword evidence="1" id="KW-1133">Transmembrane helix</keyword>
<evidence type="ECO:0000256" key="1">
    <source>
        <dbReference type="SAM" id="Phobius"/>
    </source>
</evidence>
<accession>A0A6L3VWG0</accession>
<proteinExistence type="predicted"/>
<keyword evidence="1" id="KW-0472">Membrane</keyword>
<dbReference type="Proteomes" id="UP000483004">
    <property type="component" value="Unassembled WGS sequence"/>
</dbReference>
<evidence type="ECO:0000313" key="3">
    <source>
        <dbReference type="Proteomes" id="UP000483004"/>
    </source>
</evidence>
<dbReference type="OrthoDB" id="9439486at2"/>
<keyword evidence="3" id="KW-1185">Reference proteome</keyword>
<feature type="transmembrane region" description="Helical" evidence="1">
    <location>
        <begin position="75"/>
        <end position="96"/>
    </location>
</feature>
<protein>
    <submittedName>
        <fullName evidence="2">Uncharacterized protein</fullName>
    </submittedName>
</protein>
<keyword evidence="1" id="KW-0812">Transmembrane</keyword>
<dbReference type="AlphaFoldDB" id="A0A6L3VWG0"/>